<evidence type="ECO:0000313" key="1">
    <source>
        <dbReference type="EMBL" id="KNC69946.1"/>
    </source>
</evidence>
<dbReference type="AlphaFoldDB" id="A0A0L0EZX5"/>
<organism evidence="1 2">
    <name type="scientific">Sphaeroforma arctica JP610</name>
    <dbReference type="NCBI Taxonomy" id="667725"/>
    <lineage>
        <taxon>Eukaryota</taxon>
        <taxon>Ichthyosporea</taxon>
        <taxon>Ichthyophonida</taxon>
        <taxon>Sphaeroforma</taxon>
    </lineage>
</organism>
<keyword evidence="2" id="KW-1185">Reference proteome</keyword>
<dbReference type="Proteomes" id="UP000054560">
    <property type="component" value="Unassembled WGS sequence"/>
</dbReference>
<protein>
    <submittedName>
        <fullName evidence="1">Uncharacterized protein</fullName>
    </submittedName>
</protein>
<proteinExistence type="predicted"/>
<gene>
    <name evidence="1" type="ORF">SARC_17534</name>
</gene>
<dbReference type="EMBL" id="KQ252698">
    <property type="protein sequence ID" value="KNC69946.1"/>
    <property type="molecule type" value="Genomic_DNA"/>
</dbReference>
<dbReference type="RefSeq" id="XP_014143848.1">
    <property type="nucleotide sequence ID" value="XM_014288373.1"/>
</dbReference>
<name>A0A0L0EZX5_9EUKA</name>
<feature type="non-terminal residue" evidence="1">
    <location>
        <position position="1"/>
    </location>
</feature>
<dbReference type="GeneID" id="25918038"/>
<reference evidence="1 2" key="1">
    <citation type="submission" date="2011-02" db="EMBL/GenBank/DDBJ databases">
        <title>The Genome Sequence of Sphaeroforma arctica JP610.</title>
        <authorList>
            <consortium name="The Broad Institute Genome Sequencing Platform"/>
            <person name="Russ C."/>
            <person name="Cuomo C."/>
            <person name="Young S.K."/>
            <person name="Zeng Q."/>
            <person name="Gargeya S."/>
            <person name="Alvarado L."/>
            <person name="Berlin A."/>
            <person name="Chapman S.B."/>
            <person name="Chen Z."/>
            <person name="Freedman E."/>
            <person name="Gellesch M."/>
            <person name="Goldberg J."/>
            <person name="Griggs A."/>
            <person name="Gujja S."/>
            <person name="Heilman E."/>
            <person name="Heiman D."/>
            <person name="Howarth C."/>
            <person name="Mehta T."/>
            <person name="Neiman D."/>
            <person name="Pearson M."/>
            <person name="Roberts A."/>
            <person name="Saif S."/>
            <person name="Shea T."/>
            <person name="Shenoy N."/>
            <person name="Sisk P."/>
            <person name="Stolte C."/>
            <person name="Sykes S."/>
            <person name="White J."/>
            <person name="Yandava C."/>
            <person name="Burger G."/>
            <person name="Gray M.W."/>
            <person name="Holland P.W.H."/>
            <person name="King N."/>
            <person name="Lang F.B.F."/>
            <person name="Roger A.J."/>
            <person name="Ruiz-Trillo I."/>
            <person name="Haas B."/>
            <person name="Nusbaum C."/>
            <person name="Birren B."/>
        </authorList>
    </citation>
    <scope>NUCLEOTIDE SEQUENCE [LARGE SCALE GENOMIC DNA]</scope>
    <source>
        <strain evidence="1 2">JP610</strain>
    </source>
</reference>
<evidence type="ECO:0000313" key="2">
    <source>
        <dbReference type="Proteomes" id="UP000054560"/>
    </source>
</evidence>
<accession>A0A0L0EZX5</accession>
<sequence length="72" mass="8198">VLVRSKWGASKDALHTASSRGLNAVSQWFGVRDDEEVRKWHSRTLVAKHTREVDTQKGDAEDLGKFPWVMYG</sequence>